<dbReference type="EMBL" id="JASNQZ010000002">
    <property type="protein sequence ID" value="KAL0959919.1"/>
    <property type="molecule type" value="Genomic_DNA"/>
</dbReference>
<evidence type="ECO:0000313" key="2">
    <source>
        <dbReference type="EMBL" id="KAL0959919.1"/>
    </source>
</evidence>
<evidence type="ECO:0000256" key="1">
    <source>
        <dbReference type="SAM" id="MobiDB-lite"/>
    </source>
</evidence>
<name>A0ABR3JWD4_9AGAR</name>
<accession>A0ABR3JWD4</accession>
<comment type="caution">
    <text evidence="2">The sequence shown here is derived from an EMBL/GenBank/DDBJ whole genome shotgun (WGS) entry which is preliminary data.</text>
</comment>
<evidence type="ECO:0000313" key="3">
    <source>
        <dbReference type="Proteomes" id="UP001556367"/>
    </source>
</evidence>
<reference evidence="3" key="1">
    <citation type="submission" date="2024-06" db="EMBL/GenBank/DDBJ databases">
        <title>Multi-omics analyses provide insights into the biosynthesis of the anticancer antibiotic pleurotin in Hohenbuehelia grisea.</title>
        <authorList>
            <person name="Weaver J.A."/>
            <person name="Alberti F."/>
        </authorList>
    </citation>
    <scope>NUCLEOTIDE SEQUENCE [LARGE SCALE GENOMIC DNA]</scope>
    <source>
        <strain evidence="3">T-177</strain>
    </source>
</reference>
<protein>
    <submittedName>
        <fullName evidence="2">Uncharacterized protein</fullName>
    </submittedName>
</protein>
<organism evidence="2 3">
    <name type="scientific">Hohenbuehelia grisea</name>
    <dbReference type="NCBI Taxonomy" id="104357"/>
    <lineage>
        <taxon>Eukaryota</taxon>
        <taxon>Fungi</taxon>
        <taxon>Dikarya</taxon>
        <taxon>Basidiomycota</taxon>
        <taxon>Agaricomycotina</taxon>
        <taxon>Agaricomycetes</taxon>
        <taxon>Agaricomycetidae</taxon>
        <taxon>Agaricales</taxon>
        <taxon>Pleurotineae</taxon>
        <taxon>Pleurotaceae</taxon>
        <taxon>Hohenbuehelia</taxon>
    </lineage>
</organism>
<feature type="compositionally biased region" description="Basic and acidic residues" evidence="1">
    <location>
        <begin position="12"/>
        <end position="22"/>
    </location>
</feature>
<dbReference type="Proteomes" id="UP001556367">
    <property type="component" value="Unassembled WGS sequence"/>
</dbReference>
<proteinExistence type="predicted"/>
<keyword evidence="3" id="KW-1185">Reference proteome</keyword>
<gene>
    <name evidence="2" type="ORF">HGRIS_011584</name>
</gene>
<feature type="region of interest" description="Disordered" evidence="1">
    <location>
        <begin position="1"/>
        <end position="22"/>
    </location>
</feature>
<sequence>MSIINQSFVDEAQGKNDREKKACSKNRAVYHLVIRSRSPGGQNSVNGKRPSCDKRRCSGTVILGKLIVFEVRSQLRPQHVRFRNIGFYHHKAQETEETMFGKPRHSSVDSWDLSICHAGRC</sequence>